<organism evidence="1 2">
    <name type="scientific">Desulfofundulus thermobenzoicus</name>
    <dbReference type="NCBI Taxonomy" id="29376"/>
    <lineage>
        <taxon>Bacteria</taxon>
        <taxon>Bacillati</taxon>
        <taxon>Bacillota</taxon>
        <taxon>Clostridia</taxon>
        <taxon>Eubacteriales</taxon>
        <taxon>Peptococcaceae</taxon>
        <taxon>Desulfofundulus</taxon>
    </lineage>
</organism>
<dbReference type="OrthoDB" id="1806071at2"/>
<gene>
    <name evidence="1" type="ORF">GFC01_12650</name>
</gene>
<reference evidence="1 2" key="1">
    <citation type="submission" date="2019-10" db="EMBL/GenBank/DDBJ databases">
        <title>Comparative genomics of sulfur disproportionating microorganisms.</title>
        <authorList>
            <person name="Ward L.M."/>
            <person name="Bertran E."/>
            <person name="Johnston D."/>
        </authorList>
    </citation>
    <scope>NUCLEOTIDE SEQUENCE [LARGE SCALE GENOMIC DNA]</scope>
    <source>
        <strain evidence="1 2">DSM 14055</strain>
    </source>
</reference>
<protein>
    <recommendedName>
        <fullName evidence="3">CBS domain-containing protein</fullName>
    </recommendedName>
</protein>
<dbReference type="Gene3D" id="3.10.580.10">
    <property type="entry name" value="CBS-domain"/>
    <property type="match status" value="1"/>
</dbReference>
<dbReference type="SUPFAM" id="SSF54631">
    <property type="entry name" value="CBS-domain pair"/>
    <property type="match status" value="1"/>
</dbReference>
<evidence type="ECO:0008006" key="3">
    <source>
        <dbReference type="Google" id="ProtNLM"/>
    </source>
</evidence>
<accession>A0A6N7IU99</accession>
<evidence type="ECO:0000313" key="2">
    <source>
        <dbReference type="Proteomes" id="UP000441717"/>
    </source>
</evidence>
<sequence>MEKRVRDIMIPIRELPTMPLESRVREVVAVLCATLSAGAGRGYGTAVIILEGTRAVGLVGIREIMQAMEPVLFKNQTYAGWSIDREAVQPVSAPGLFTRRCTELAERPVREIMLPLTHRLEAEDHLDKALYFMVAGGMEVLPVWQWGLLVGIIRLWDLFKEVAALSLPGRGQARVIALAGRKRRHPAGLSKMSRGFNCSD</sequence>
<dbReference type="EMBL" id="WHYR01000038">
    <property type="protein sequence ID" value="MQL53089.1"/>
    <property type="molecule type" value="Genomic_DNA"/>
</dbReference>
<comment type="caution">
    <text evidence="1">The sequence shown here is derived from an EMBL/GenBank/DDBJ whole genome shotgun (WGS) entry which is preliminary data.</text>
</comment>
<keyword evidence="2" id="KW-1185">Reference proteome</keyword>
<dbReference type="Proteomes" id="UP000441717">
    <property type="component" value="Unassembled WGS sequence"/>
</dbReference>
<dbReference type="AlphaFoldDB" id="A0A6N7IU99"/>
<name>A0A6N7IU99_9FIRM</name>
<evidence type="ECO:0000313" key="1">
    <source>
        <dbReference type="EMBL" id="MQL53089.1"/>
    </source>
</evidence>
<dbReference type="InterPro" id="IPR046342">
    <property type="entry name" value="CBS_dom_sf"/>
</dbReference>
<proteinExistence type="predicted"/>
<dbReference type="RefSeq" id="WP_152947514.1">
    <property type="nucleotide sequence ID" value="NZ_WHYR01000038.1"/>
</dbReference>